<evidence type="ECO:0000313" key="1">
    <source>
        <dbReference type="EMBL" id="KAJ4426554.1"/>
    </source>
</evidence>
<sequence length="159" mass="17850">MERRKFSPAPGFEPGFSALRADALSTKPHRIQPRRRIESSQIKLQLLGSLYPVNKETGCSSINGTSTNDGPVKRKLQGRRITTVPVSDYDSDEIELDTDYDVSGVLSIFTDSESDVEKKTKSVKIMLKAHSYMVVTYKEELWPWKVLEVKNKGAVVSCI</sequence>
<gene>
    <name evidence="1" type="ORF">ANN_27368</name>
</gene>
<keyword evidence="2" id="KW-1185">Reference proteome</keyword>
<dbReference type="Proteomes" id="UP001148838">
    <property type="component" value="Unassembled WGS sequence"/>
</dbReference>
<comment type="caution">
    <text evidence="1">The sequence shown here is derived from an EMBL/GenBank/DDBJ whole genome shotgun (WGS) entry which is preliminary data.</text>
</comment>
<proteinExistence type="predicted"/>
<accession>A0ABQ8RXX4</accession>
<reference evidence="1 2" key="1">
    <citation type="journal article" date="2022" name="Allergy">
        <title>Genome assembly and annotation of Periplaneta americana reveal a comprehensive cockroach allergen profile.</title>
        <authorList>
            <person name="Wang L."/>
            <person name="Xiong Q."/>
            <person name="Saelim N."/>
            <person name="Wang L."/>
            <person name="Nong W."/>
            <person name="Wan A.T."/>
            <person name="Shi M."/>
            <person name="Liu X."/>
            <person name="Cao Q."/>
            <person name="Hui J.H.L."/>
            <person name="Sookrung N."/>
            <person name="Leung T.F."/>
            <person name="Tungtrongchitr A."/>
            <person name="Tsui S.K.W."/>
        </authorList>
    </citation>
    <scope>NUCLEOTIDE SEQUENCE [LARGE SCALE GENOMIC DNA]</scope>
    <source>
        <strain evidence="1">PWHHKU_190912</strain>
    </source>
</reference>
<protein>
    <submittedName>
        <fullName evidence="1">Uncharacterized protein</fullName>
    </submittedName>
</protein>
<dbReference type="EMBL" id="JAJSOF020000040">
    <property type="protein sequence ID" value="KAJ4426554.1"/>
    <property type="molecule type" value="Genomic_DNA"/>
</dbReference>
<organism evidence="1 2">
    <name type="scientific">Periplaneta americana</name>
    <name type="common">American cockroach</name>
    <name type="synonym">Blatta americana</name>
    <dbReference type="NCBI Taxonomy" id="6978"/>
    <lineage>
        <taxon>Eukaryota</taxon>
        <taxon>Metazoa</taxon>
        <taxon>Ecdysozoa</taxon>
        <taxon>Arthropoda</taxon>
        <taxon>Hexapoda</taxon>
        <taxon>Insecta</taxon>
        <taxon>Pterygota</taxon>
        <taxon>Neoptera</taxon>
        <taxon>Polyneoptera</taxon>
        <taxon>Dictyoptera</taxon>
        <taxon>Blattodea</taxon>
        <taxon>Blattoidea</taxon>
        <taxon>Blattidae</taxon>
        <taxon>Blattinae</taxon>
        <taxon>Periplaneta</taxon>
    </lineage>
</organism>
<name>A0ABQ8RXX4_PERAM</name>
<evidence type="ECO:0000313" key="2">
    <source>
        <dbReference type="Proteomes" id="UP001148838"/>
    </source>
</evidence>